<dbReference type="GO" id="GO:0000271">
    <property type="term" value="P:polysaccharide biosynthetic process"/>
    <property type="evidence" value="ECO:0007669"/>
    <property type="project" value="InterPro"/>
</dbReference>
<evidence type="ECO:0000313" key="5">
    <source>
        <dbReference type="EMBL" id="PVE53263.1"/>
    </source>
</evidence>
<reference evidence="5 6" key="1">
    <citation type="submission" date="2018-04" db="EMBL/GenBank/DDBJ databases">
        <authorList>
            <person name="Hagen T."/>
        </authorList>
    </citation>
    <scope>NUCLEOTIDE SEQUENCE [LARGE SCALE GENOMIC DNA]</scope>
    <source>
        <strain evidence="5 6">TPD7009</strain>
    </source>
</reference>
<dbReference type="RefSeq" id="WP_116494187.1">
    <property type="nucleotide sequence ID" value="NZ_QDFR01000004.1"/>
</dbReference>
<dbReference type="Pfam" id="PF03720">
    <property type="entry name" value="UDPG_MGDP_dh_C"/>
    <property type="match status" value="1"/>
</dbReference>
<sequence>MGLLAQLKGQVFLARRTQNALTSSPNAQRLLDLIQSKEARAGVIGLGYVGLPLAMTIATSGFKVTGFDIDPGKIKAVEARKSYIEAVPDDILASTCHNGTFEATSDFSKLGDCDVIAICVPTPLTKYRDPDLSYVENTCREIAETLRPGQLVVLESTTYPGTTDGIVKTILEKTGLTSTKDFFLGFSPEREDPGNRDFHTSTIPKVVAGDGPDAAELMTAFYGSVVKTVIPVSTTATAEAVKITENVFRAVNIALVNELKVVYEAMGIDIWEVVDAAKTKPFGYMPFYPGPGLGGHCIPIDPFYLTWKSKEYELPTRFIELAGQINTAMPRHVVGRLAEALDVHQGKALSRSKVLVLGLAYKKNVPDIRESPSLKLIELILERGGDVAFHDPYVAEIPKTREYSELMGMKSVAWTKDSIGSFDAVLVATDHDNVDYQQLADWSPLIIDTRNAFARRGISASHILKA</sequence>
<name>A0AA92C2H9_RHIRH</name>
<comment type="caution">
    <text evidence="5">The sequence shown here is derived from an EMBL/GenBank/DDBJ whole genome shotgun (WGS) entry which is preliminary data.</text>
</comment>
<accession>A0AA92C2H9</accession>
<dbReference type="PIRSF" id="PIRSF000124">
    <property type="entry name" value="UDPglc_GDPman_dh"/>
    <property type="match status" value="1"/>
</dbReference>
<dbReference type="InterPro" id="IPR036291">
    <property type="entry name" value="NAD(P)-bd_dom_sf"/>
</dbReference>
<protein>
    <submittedName>
        <fullName evidence="5">Nucleotide sugar dehydrogenase</fullName>
    </submittedName>
</protein>
<keyword evidence="2" id="KW-0520">NAD</keyword>
<proteinExistence type="inferred from homology"/>
<dbReference type="InterPro" id="IPR028359">
    <property type="entry name" value="UDP_ManNAc/GlcNAc_DH"/>
</dbReference>
<dbReference type="InterPro" id="IPR014027">
    <property type="entry name" value="UDP-Glc/GDP-Man_DH_C"/>
</dbReference>
<evidence type="ECO:0000313" key="6">
    <source>
        <dbReference type="Proteomes" id="UP000244335"/>
    </source>
</evidence>
<evidence type="ECO:0000259" key="4">
    <source>
        <dbReference type="SMART" id="SM00984"/>
    </source>
</evidence>
<dbReference type="NCBIfam" id="TIGR03026">
    <property type="entry name" value="NDP-sugDHase"/>
    <property type="match status" value="1"/>
</dbReference>
<dbReference type="InterPro" id="IPR036220">
    <property type="entry name" value="UDP-Glc/GDP-Man_DH_C_sf"/>
</dbReference>
<gene>
    <name evidence="5" type="ORF">DC430_15215</name>
</gene>
<dbReference type="PANTHER" id="PTHR43491:SF1">
    <property type="entry name" value="UDP-N-ACETYL-D-MANNOSAMINE DEHYDROGENASE"/>
    <property type="match status" value="1"/>
</dbReference>
<dbReference type="Pfam" id="PF03721">
    <property type="entry name" value="UDPG_MGDP_dh_N"/>
    <property type="match status" value="1"/>
</dbReference>
<keyword evidence="1" id="KW-0560">Oxidoreductase</keyword>
<evidence type="ECO:0000256" key="2">
    <source>
        <dbReference type="ARBA" id="ARBA00023027"/>
    </source>
</evidence>
<dbReference type="EMBL" id="QDFR01000004">
    <property type="protein sequence ID" value="PVE53263.1"/>
    <property type="molecule type" value="Genomic_DNA"/>
</dbReference>
<organism evidence="5 6">
    <name type="scientific">Rhizobium rhizogenes</name>
    <name type="common">Agrobacterium rhizogenes</name>
    <dbReference type="NCBI Taxonomy" id="359"/>
    <lineage>
        <taxon>Bacteria</taxon>
        <taxon>Pseudomonadati</taxon>
        <taxon>Pseudomonadota</taxon>
        <taxon>Alphaproteobacteria</taxon>
        <taxon>Hyphomicrobiales</taxon>
        <taxon>Rhizobiaceae</taxon>
        <taxon>Rhizobium/Agrobacterium group</taxon>
        <taxon>Rhizobium</taxon>
    </lineage>
</organism>
<dbReference type="SUPFAM" id="SSF51735">
    <property type="entry name" value="NAD(P)-binding Rossmann-fold domains"/>
    <property type="match status" value="1"/>
</dbReference>
<evidence type="ECO:0000256" key="3">
    <source>
        <dbReference type="PIRNR" id="PIRNR000124"/>
    </source>
</evidence>
<evidence type="ECO:0000256" key="1">
    <source>
        <dbReference type="ARBA" id="ARBA00023002"/>
    </source>
</evidence>
<dbReference type="GO" id="GO:0016616">
    <property type="term" value="F:oxidoreductase activity, acting on the CH-OH group of donors, NAD or NADP as acceptor"/>
    <property type="evidence" value="ECO:0007669"/>
    <property type="project" value="InterPro"/>
</dbReference>
<dbReference type="GO" id="GO:0016628">
    <property type="term" value="F:oxidoreductase activity, acting on the CH-CH group of donors, NAD or NADP as acceptor"/>
    <property type="evidence" value="ECO:0007669"/>
    <property type="project" value="InterPro"/>
</dbReference>
<dbReference type="GO" id="GO:0051287">
    <property type="term" value="F:NAD binding"/>
    <property type="evidence" value="ECO:0007669"/>
    <property type="project" value="InterPro"/>
</dbReference>
<dbReference type="Proteomes" id="UP000244335">
    <property type="component" value="Unassembled WGS sequence"/>
</dbReference>
<dbReference type="PANTHER" id="PTHR43491">
    <property type="entry name" value="UDP-N-ACETYL-D-MANNOSAMINE DEHYDROGENASE"/>
    <property type="match status" value="1"/>
</dbReference>
<dbReference type="InterPro" id="IPR014026">
    <property type="entry name" value="UDP-Glc/GDP-Man_DH_dimer"/>
</dbReference>
<dbReference type="PIRSF" id="PIRSF500136">
    <property type="entry name" value="UDP_ManNAc_DH"/>
    <property type="match status" value="1"/>
</dbReference>
<dbReference type="SUPFAM" id="SSF48179">
    <property type="entry name" value="6-phosphogluconate dehydrogenase C-terminal domain-like"/>
    <property type="match status" value="1"/>
</dbReference>
<comment type="similarity">
    <text evidence="3">Belongs to the UDP-glucose/GDP-mannose dehydrogenase family.</text>
</comment>
<dbReference type="InterPro" id="IPR001732">
    <property type="entry name" value="UDP-Glc/GDP-Man_DH_N"/>
</dbReference>
<dbReference type="InterPro" id="IPR008927">
    <property type="entry name" value="6-PGluconate_DH-like_C_sf"/>
</dbReference>
<dbReference type="Pfam" id="PF00984">
    <property type="entry name" value="UDPG_MGDP_dh"/>
    <property type="match status" value="1"/>
</dbReference>
<feature type="domain" description="UDP-glucose/GDP-mannose dehydrogenase C-terminal" evidence="4">
    <location>
        <begin position="355"/>
        <end position="455"/>
    </location>
</feature>
<dbReference type="SUPFAM" id="SSF52413">
    <property type="entry name" value="UDP-glucose/GDP-mannose dehydrogenase C-terminal domain"/>
    <property type="match status" value="1"/>
</dbReference>
<dbReference type="Gene3D" id="3.40.50.720">
    <property type="entry name" value="NAD(P)-binding Rossmann-like Domain"/>
    <property type="match status" value="2"/>
</dbReference>
<dbReference type="AlphaFoldDB" id="A0AA92C2H9"/>
<dbReference type="InterPro" id="IPR017476">
    <property type="entry name" value="UDP-Glc/GDP-Man"/>
</dbReference>
<dbReference type="SMART" id="SM00984">
    <property type="entry name" value="UDPG_MGDP_dh_C"/>
    <property type="match status" value="1"/>
</dbReference>